<dbReference type="EMBL" id="JRNT01000014">
    <property type="protein sequence ID" value="KGF47291.1"/>
    <property type="molecule type" value="Genomic_DNA"/>
</dbReference>
<accession>A0A096AL05</accession>
<keyword evidence="1" id="KW-0378">Hydrolase</keyword>
<dbReference type="eggNOG" id="ENOG502ZATC">
    <property type="taxonomic scope" value="Bacteria"/>
</dbReference>
<dbReference type="GO" id="GO:0004519">
    <property type="term" value="F:endonuclease activity"/>
    <property type="evidence" value="ECO:0007669"/>
    <property type="project" value="UniProtKB-KW"/>
</dbReference>
<evidence type="ECO:0000313" key="1">
    <source>
        <dbReference type="EMBL" id="KGF47291.1"/>
    </source>
</evidence>
<comment type="caution">
    <text evidence="1">The sequence shown here is derived from an EMBL/GenBank/DDBJ whole genome shotgun (WGS) entry which is preliminary data.</text>
</comment>
<evidence type="ECO:0000313" key="2">
    <source>
        <dbReference type="Proteomes" id="UP000029628"/>
    </source>
</evidence>
<reference evidence="1 2" key="1">
    <citation type="submission" date="2014-07" db="EMBL/GenBank/DDBJ databases">
        <authorList>
            <person name="McCorrison J."/>
            <person name="Sanka R."/>
            <person name="Torralba M."/>
            <person name="Gillis M."/>
            <person name="Haft D.H."/>
            <person name="Methe B."/>
            <person name="Sutton G."/>
            <person name="Nelson K.E."/>
        </authorList>
    </citation>
    <scope>NUCLEOTIDE SEQUENCE [LARGE SCALE GENOMIC DNA]</scope>
    <source>
        <strain evidence="1 2">DNF00314</strain>
    </source>
</reference>
<name>A0A096AL05_9FIRM</name>
<sequence>MLEDRKHWILKKHTNSISKLIDLALYLKSTKSSISNEDKEKMYDEFSKSLMYNPRISTREKPLDALNHRISELNYYMFGYSDKIDGEQKFIFSPLGNLFLKNLSDYAKIQKIFATMLFSIQFPHPASSPSEDFYLYPFRLIFKLLLDERLDEKLYNFEIYRFIIYIDNITEEIYESLVSEILLSRKLSDEHKFEYLKNKEQVIVKSTYEWQYYVSKLLEDVRIIERNTGDKAIDLYHPQKPKSKSKPTKRKINNGYFKLNSKLKEYIKKLMEEYSFLENPLVLNDSERGSSDVVKEIYSFYPDILLEELGEEINQIQTKMLRLPKLIDKYSNNLNNETSDLFEDILEEAFNMFMNVEAKKLSGAGRTDIECLYLTIPQKFAVEAKSTSNKLMGINAGRLKRHRKIIGAKYTIVVTPRYAPSVQYDIEEQNIVIIKANTLSEYFYNNIISNNRNMDYGEIHEIVANNLGTDVSLRVSELTLTKFG</sequence>
<keyword evidence="1" id="KW-0540">Nuclease</keyword>
<dbReference type="AlphaFoldDB" id="A0A096AL05"/>
<organism evidence="1 2">
    <name type="scientific">Veillonella montpellierensis DNF00314</name>
    <dbReference type="NCBI Taxonomy" id="1401067"/>
    <lineage>
        <taxon>Bacteria</taxon>
        <taxon>Bacillati</taxon>
        <taxon>Bacillota</taxon>
        <taxon>Negativicutes</taxon>
        <taxon>Veillonellales</taxon>
        <taxon>Veillonellaceae</taxon>
        <taxon>Veillonella</taxon>
    </lineage>
</organism>
<protein>
    <submittedName>
        <fullName evidence="1">Restriction endonuclease HgAI</fullName>
    </submittedName>
</protein>
<keyword evidence="2" id="KW-1185">Reference proteome</keyword>
<proteinExistence type="predicted"/>
<keyword evidence="1" id="KW-0255">Endonuclease</keyword>
<gene>
    <name evidence="1" type="ORF">HMPREF0872_05430</name>
</gene>
<dbReference type="Proteomes" id="UP000029628">
    <property type="component" value="Unassembled WGS sequence"/>
</dbReference>